<accession>A0A9R1QU74</accession>
<dbReference type="AlphaFoldDB" id="A0A9R1QU74"/>
<dbReference type="EMBL" id="LT934116">
    <property type="protein sequence ID" value="VAH83737.1"/>
    <property type="molecule type" value="Genomic_DNA"/>
</dbReference>
<name>A0A9R1QU74_TRITD</name>
<dbReference type="Gramene" id="TRITD3Bv1G236770.1">
    <property type="protein sequence ID" value="TRITD3Bv1G236770.1"/>
    <property type="gene ID" value="TRITD3Bv1G236770"/>
</dbReference>
<feature type="region of interest" description="Disordered" evidence="1">
    <location>
        <begin position="31"/>
        <end position="104"/>
    </location>
</feature>
<sequence length="104" mass="10786">MAATSCTPSVRLVLTGEHTKNGVSYPQLHILNRSTISAPSDGSRDVAPSDGSRDAAPSDGPRDAAPSDGPRDAAQTGAPGGSNKKPVKEPKKKKRHDPMVEVMA</sequence>
<gene>
    <name evidence="2" type="ORF">TRITD_3Bv1G236770</name>
</gene>
<proteinExistence type="predicted"/>
<dbReference type="Proteomes" id="UP000324705">
    <property type="component" value="Chromosome 3B"/>
</dbReference>
<evidence type="ECO:0000256" key="1">
    <source>
        <dbReference type="SAM" id="MobiDB-lite"/>
    </source>
</evidence>
<reference evidence="2 3" key="1">
    <citation type="submission" date="2017-09" db="EMBL/GenBank/DDBJ databases">
        <authorList>
            <consortium name="International Durum Wheat Genome Sequencing Consortium (IDWGSC)"/>
            <person name="Milanesi L."/>
        </authorList>
    </citation>
    <scope>NUCLEOTIDE SEQUENCE [LARGE SCALE GENOMIC DNA]</scope>
    <source>
        <strain evidence="3">cv. Svevo</strain>
    </source>
</reference>
<evidence type="ECO:0000313" key="2">
    <source>
        <dbReference type="EMBL" id="VAH83737.1"/>
    </source>
</evidence>
<protein>
    <submittedName>
        <fullName evidence="2">Uncharacterized protein</fullName>
    </submittedName>
</protein>
<keyword evidence="3" id="KW-1185">Reference proteome</keyword>
<organism evidence="2 3">
    <name type="scientific">Triticum turgidum subsp. durum</name>
    <name type="common">Durum wheat</name>
    <name type="synonym">Triticum durum</name>
    <dbReference type="NCBI Taxonomy" id="4567"/>
    <lineage>
        <taxon>Eukaryota</taxon>
        <taxon>Viridiplantae</taxon>
        <taxon>Streptophyta</taxon>
        <taxon>Embryophyta</taxon>
        <taxon>Tracheophyta</taxon>
        <taxon>Spermatophyta</taxon>
        <taxon>Magnoliopsida</taxon>
        <taxon>Liliopsida</taxon>
        <taxon>Poales</taxon>
        <taxon>Poaceae</taxon>
        <taxon>BOP clade</taxon>
        <taxon>Pooideae</taxon>
        <taxon>Triticodae</taxon>
        <taxon>Triticeae</taxon>
        <taxon>Triticinae</taxon>
        <taxon>Triticum</taxon>
    </lineage>
</organism>
<evidence type="ECO:0000313" key="3">
    <source>
        <dbReference type="Proteomes" id="UP000324705"/>
    </source>
</evidence>